<reference evidence="8 9" key="1">
    <citation type="submission" date="2016-10" db="EMBL/GenBank/DDBJ databases">
        <title>Comparative genomics of Bacillus thuringiensis reveals a path to pathogens against multiple invertebrate hosts.</title>
        <authorList>
            <person name="Zheng J."/>
            <person name="Gao Q."/>
            <person name="Liu H."/>
            <person name="Peng D."/>
            <person name="Ruan L."/>
            <person name="Sun M."/>
        </authorList>
    </citation>
    <scope>NUCLEOTIDE SEQUENCE [LARGE SCALE GENOMIC DNA]</scope>
    <source>
        <strain evidence="8">T30001</strain>
    </source>
</reference>
<dbReference type="Pfam" id="PF13581">
    <property type="entry name" value="HATPase_c_2"/>
    <property type="match status" value="1"/>
</dbReference>
<gene>
    <name evidence="6" type="primary">rsbW</name>
    <name evidence="8" type="ORF">BK784_27955</name>
</gene>
<dbReference type="CDD" id="cd16936">
    <property type="entry name" value="HATPase_RsbW-like"/>
    <property type="match status" value="1"/>
</dbReference>
<dbReference type="EMBL" id="MOOV01000250">
    <property type="protein sequence ID" value="OUB88922.1"/>
    <property type="molecule type" value="Genomic_DNA"/>
</dbReference>
<dbReference type="PANTHER" id="PTHR35526:SF9">
    <property type="entry name" value="SERINE-PROTEIN KINASE RSBW"/>
    <property type="match status" value="1"/>
</dbReference>
<sequence>MMERFEKIEMKIPAKAEYVAIIRLTMAGVANRMGFAYDDIEDMKIAISEACTNIVQHAYKEDGGEITIVFGLYEDRLEIMAADNGVSFDFSSLKRKVGPYDISKPVEHLPENGLGLYLINTLMDDIQIMHDEGMTVLMTKYIQREQVENDGNPISTYKSY</sequence>
<comment type="catalytic activity">
    <reaction evidence="6">
        <text>L-seryl-[protein] + ATP = O-phospho-L-seryl-[protein] + ADP + H(+)</text>
        <dbReference type="Rhea" id="RHEA:17989"/>
        <dbReference type="Rhea" id="RHEA-COMP:9863"/>
        <dbReference type="Rhea" id="RHEA-COMP:11604"/>
        <dbReference type="ChEBI" id="CHEBI:15378"/>
        <dbReference type="ChEBI" id="CHEBI:29999"/>
        <dbReference type="ChEBI" id="CHEBI:30616"/>
        <dbReference type="ChEBI" id="CHEBI:83421"/>
        <dbReference type="ChEBI" id="CHEBI:456216"/>
        <dbReference type="EC" id="2.7.11.1"/>
    </reaction>
</comment>
<evidence type="ECO:0000259" key="7">
    <source>
        <dbReference type="Pfam" id="PF13581"/>
    </source>
</evidence>
<dbReference type="InterPro" id="IPR050267">
    <property type="entry name" value="Anti-sigma-factor_SerPK"/>
</dbReference>
<dbReference type="HAMAP" id="MF_00638">
    <property type="entry name" value="Anti_sigma_B"/>
    <property type="match status" value="1"/>
</dbReference>
<keyword evidence="3 6" id="KW-0547">Nucleotide-binding</keyword>
<dbReference type="InterPro" id="IPR003594">
    <property type="entry name" value="HATPase_dom"/>
</dbReference>
<protein>
    <recommendedName>
        <fullName evidence="6">Serine-protein kinase RsbW</fullName>
        <ecNumber evidence="6">2.7.11.1</ecNumber>
    </recommendedName>
    <alternativeName>
        <fullName evidence="6">Anti-sigma-B factor</fullName>
    </alternativeName>
    <alternativeName>
        <fullName evidence="6">Sigma-B negative effector RsbW</fullName>
    </alternativeName>
</protein>
<evidence type="ECO:0000256" key="5">
    <source>
        <dbReference type="ARBA" id="ARBA00022840"/>
    </source>
</evidence>
<keyword evidence="4 6" id="KW-0418">Kinase</keyword>
<dbReference type="Gene3D" id="3.30.565.10">
    <property type="entry name" value="Histidine kinase-like ATPase, C-terminal domain"/>
    <property type="match status" value="1"/>
</dbReference>
<dbReference type="NCBIfam" id="NF003144">
    <property type="entry name" value="PRK04069.1"/>
    <property type="match status" value="1"/>
</dbReference>
<feature type="domain" description="Histidine kinase/HSP90-like ATPase" evidence="7">
    <location>
        <begin position="12"/>
        <end position="140"/>
    </location>
</feature>
<dbReference type="GO" id="GO:0004674">
    <property type="term" value="F:protein serine/threonine kinase activity"/>
    <property type="evidence" value="ECO:0007669"/>
    <property type="project" value="UniProtKB-KW"/>
</dbReference>
<comment type="catalytic activity">
    <reaction evidence="6">
        <text>L-threonyl-[protein] + ATP = O-phospho-L-threonyl-[protein] + ADP + H(+)</text>
        <dbReference type="Rhea" id="RHEA:46608"/>
        <dbReference type="Rhea" id="RHEA-COMP:11060"/>
        <dbReference type="Rhea" id="RHEA-COMP:11605"/>
        <dbReference type="ChEBI" id="CHEBI:15378"/>
        <dbReference type="ChEBI" id="CHEBI:30013"/>
        <dbReference type="ChEBI" id="CHEBI:30616"/>
        <dbReference type="ChEBI" id="CHEBI:61977"/>
        <dbReference type="ChEBI" id="CHEBI:456216"/>
        <dbReference type="EC" id="2.7.11.1"/>
    </reaction>
</comment>
<dbReference type="PANTHER" id="PTHR35526">
    <property type="entry name" value="ANTI-SIGMA-F FACTOR RSBW-RELATED"/>
    <property type="match status" value="1"/>
</dbReference>
<dbReference type="AlphaFoldDB" id="A0A9X6MXM3"/>
<dbReference type="GO" id="GO:0016989">
    <property type="term" value="F:sigma factor antagonist activity"/>
    <property type="evidence" value="ECO:0007669"/>
    <property type="project" value="InterPro"/>
</dbReference>
<evidence type="ECO:0000256" key="1">
    <source>
        <dbReference type="ARBA" id="ARBA00022527"/>
    </source>
</evidence>
<dbReference type="NCBIfam" id="TIGR01924">
    <property type="entry name" value="rsbW_low_gc"/>
    <property type="match status" value="1"/>
</dbReference>
<evidence type="ECO:0000256" key="2">
    <source>
        <dbReference type="ARBA" id="ARBA00022679"/>
    </source>
</evidence>
<evidence type="ECO:0000256" key="4">
    <source>
        <dbReference type="ARBA" id="ARBA00022777"/>
    </source>
</evidence>
<name>A0A9X6MXM3_BACTV</name>
<keyword evidence="1 6" id="KW-0723">Serine/threonine-protein kinase</keyword>
<keyword evidence="5 6" id="KW-0067">ATP-binding</keyword>
<comment type="caution">
    <text evidence="8">The sequence shown here is derived from an EMBL/GenBank/DDBJ whole genome shotgun (WGS) entry which is preliminary data.</text>
</comment>
<evidence type="ECO:0000256" key="3">
    <source>
        <dbReference type="ARBA" id="ARBA00022741"/>
    </source>
</evidence>
<dbReference type="InterPro" id="IPR036890">
    <property type="entry name" value="HATPase_C_sf"/>
</dbReference>
<keyword evidence="2 6" id="KW-0808">Transferase</keyword>
<dbReference type="EC" id="2.7.11.1" evidence="6"/>
<organism evidence="8 9">
    <name type="scientific">Bacillus thuringiensis subsp. medellin</name>
    <dbReference type="NCBI Taxonomy" id="79672"/>
    <lineage>
        <taxon>Bacteria</taxon>
        <taxon>Bacillati</taxon>
        <taxon>Bacillota</taxon>
        <taxon>Bacilli</taxon>
        <taxon>Bacillales</taxon>
        <taxon>Bacillaceae</taxon>
        <taxon>Bacillus</taxon>
        <taxon>Bacillus cereus group</taxon>
    </lineage>
</organism>
<evidence type="ECO:0000256" key="6">
    <source>
        <dbReference type="HAMAP-Rule" id="MF_00638"/>
    </source>
</evidence>
<dbReference type="Proteomes" id="UP000195160">
    <property type="component" value="Unassembled WGS sequence"/>
</dbReference>
<dbReference type="InterPro" id="IPR010193">
    <property type="entry name" value="RsbW"/>
</dbReference>
<dbReference type="GO" id="GO:0005524">
    <property type="term" value="F:ATP binding"/>
    <property type="evidence" value="ECO:0007669"/>
    <property type="project" value="UniProtKB-KW"/>
</dbReference>
<comment type="function">
    <text evidence="6">Negative regulator of sigma-B activity. Phosphorylates and inactivates its specific antagonist protein, RsbV. Upon phosphorylation of RsbV, RsbW is released and binds to sigma-B, thereby blocking its ability to form an RNA polymerase holoenzyme (E-sigma-B).</text>
</comment>
<dbReference type="SUPFAM" id="SSF55874">
    <property type="entry name" value="ATPase domain of HSP90 chaperone/DNA topoisomerase II/histidine kinase"/>
    <property type="match status" value="1"/>
</dbReference>
<accession>A0A9X6MXM3</accession>
<comment type="similarity">
    <text evidence="6">Belongs to the anti-sigma-factor family.</text>
</comment>
<evidence type="ECO:0000313" key="8">
    <source>
        <dbReference type="EMBL" id="OUB88922.1"/>
    </source>
</evidence>
<dbReference type="RefSeq" id="WP_088069504.1">
    <property type="nucleotide sequence ID" value="NZ_MOOV01000250.1"/>
</dbReference>
<proteinExistence type="inferred from homology"/>
<evidence type="ECO:0000313" key="9">
    <source>
        <dbReference type="Proteomes" id="UP000195160"/>
    </source>
</evidence>
<dbReference type="FunFam" id="3.30.565.10:FF:000026">
    <property type="entry name" value="Serine-protein kinase RsbW"/>
    <property type="match status" value="1"/>
</dbReference>